<evidence type="ECO:0000313" key="3">
    <source>
        <dbReference type="Proteomes" id="UP000283946"/>
    </source>
</evidence>
<dbReference type="EMBL" id="CP028130">
    <property type="protein sequence ID" value="AZZ56303.1"/>
    <property type="molecule type" value="Genomic_DNA"/>
</dbReference>
<name>A0AAD1ADQ7_9MICO</name>
<dbReference type="Gene3D" id="1.10.10.60">
    <property type="entry name" value="Homeodomain-like"/>
    <property type="match status" value="1"/>
</dbReference>
<gene>
    <name evidence="2" type="ORF">C7V51_10735</name>
</gene>
<dbReference type="RefSeq" id="WP_104265480.1">
    <property type="nucleotide sequence ID" value="NZ_CP028130.1"/>
</dbReference>
<reference evidence="2 3" key="1">
    <citation type="submission" date="2018-03" db="EMBL/GenBank/DDBJ databases">
        <title>Bacteriophage NCPPB3778 and a type I-E CRISPR drive the evolution of the US Biological Select Agent, Rathayibacter toxicus.</title>
        <authorList>
            <person name="Davis E.W.II."/>
            <person name="Tabima J.F."/>
            <person name="Weisberg A.J."/>
            <person name="Dantas Lopes L."/>
            <person name="Wiseman M.S."/>
            <person name="Wiseman M.S."/>
            <person name="Pupko T."/>
            <person name="Belcher M.S."/>
            <person name="Sechler A.J."/>
            <person name="Tancos M.A."/>
            <person name="Schroeder B.K."/>
            <person name="Murray T.D."/>
            <person name="Luster D.G."/>
            <person name="Schneider W.L."/>
            <person name="Rogers E."/>
            <person name="Andreote F.D."/>
            <person name="Grunwald N.J."/>
            <person name="Putnam M.L."/>
            <person name="Chang J.H."/>
        </authorList>
    </citation>
    <scope>NUCLEOTIDE SEQUENCE [LARGE SCALE GENOMIC DNA]</scope>
    <source>
        <strain evidence="2 3">NCCPB 2253</strain>
    </source>
</reference>
<dbReference type="Proteomes" id="UP000283946">
    <property type="component" value="Chromosome"/>
</dbReference>
<protein>
    <recommendedName>
        <fullName evidence="1">HTH araC/xylS-type domain-containing protein</fullName>
    </recommendedName>
</protein>
<evidence type="ECO:0000259" key="1">
    <source>
        <dbReference type="PROSITE" id="PS01124"/>
    </source>
</evidence>
<dbReference type="KEGG" id="ria:C7V51_10735"/>
<organism evidence="2 3">
    <name type="scientific">Rathayibacter iranicus</name>
    <dbReference type="NCBI Taxonomy" id="59737"/>
    <lineage>
        <taxon>Bacteria</taxon>
        <taxon>Bacillati</taxon>
        <taxon>Actinomycetota</taxon>
        <taxon>Actinomycetes</taxon>
        <taxon>Micrococcales</taxon>
        <taxon>Microbacteriaceae</taxon>
        <taxon>Rathayibacter</taxon>
    </lineage>
</organism>
<evidence type="ECO:0000313" key="2">
    <source>
        <dbReference type="EMBL" id="AZZ56303.1"/>
    </source>
</evidence>
<accession>A0AAD1ADQ7</accession>
<dbReference type="InterPro" id="IPR018060">
    <property type="entry name" value="HTH_AraC"/>
</dbReference>
<feature type="domain" description="HTH araC/xylS-type" evidence="1">
    <location>
        <begin position="181"/>
        <end position="278"/>
    </location>
</feature>
<dbReference type="PROSITE" id="PS01124">
    <property type="entry name" value="HTH_ARAC_FAMILY_2"/>
    <property type="match status" value="1"/>
</dbReference>
<proteinExistence type="predicted"/>
<dbReference type="GO" id="GO:0043565">
    <property type="term" value="F:sequence-specific DNA binding"/>
    <property type="evidence" value="ECO:0007669"/>
    <property type="project" value="InterPro"/>
</dbReference>
<dbReference type="GO" id="GO:0003700">
    <property type="term" value="F:DNA-binding transcription factor activity"/>
    <property type="evidence" value="ECO:0007669"/>
    <property type="project" value="InterPro"/>
</dbReference>
<dbReference type="AlphaFoldDB" id="A0AAD1ADQ7"/>
<sequence>MFGEVGAGFRLVSDEIRFAGYRAARLWHSEGEYSIARRSRMALLLVQIEGEATVQVPLWGEVPKVLKPGDLAVLPGGTARPFRFCAKRPVARYQIEYDLAGLPPQARLELELGMVFSQPAKQYRDAVAATANIALNSSMGNEETGFIDFGIGLRHLTTALLLHALDATAPELPEAAERVHRAALRVISMRATDPAFTVESLADAIGTSSRNLRHVFAQAGSSAKAALTAERVRRARNHAAPREYGQRFTPAEIARLSGFRNVRALRRALEKGEEECAS</sequence>